<dbReference type="Pfam" id="PF13509">
    <property type="entry name" value="S1_2"/>
    <property type="match status" value="1"/>
</dbReference>
<dbReference type="InterPro" id="IPR048588">
    <property type="entry name" value="CvfB_S1_2nd"/>
</dbReference>
<dbReference type="InterPro" id="IPR012340">
    <property type="entry name" value="NA-bd_OB-fold"/>
</dbReference>
<sequence>MNQRNPRNQRNRPDQRSQRNKRPLRDLSGRLISSAAKKKAYTPPAGLQAGMLLTMTVEREIEPGYFLRAGEDEVFLHRREAEGRLSIGDTAEVFLYHDHENRLAATMDMPYVGLNEYGWLEVVDIMPRMGVFLDNGIEKHLLLFTDDLPKLKAEWPRIGDRLLVTLKRDKLGRLLAKPVTEEEITKISVPATSEMHNQWVEGTVYKVIAAGAFLFTEEEHVMFIHRDEMTEPLRLGQSIRCRVSYVREDGRINGSMRVRKEVQYGEDADKLLQYLSNRDGAMPYTDDTPADVIKEKFGMSKSAFKRALGKLMKERRVEQANGWTRLVDIPTPPHS</sequence>
<dbReference type="Gene3D" id="2.40.50.140">
    <property type="entry name" value="Nucleic acid-binding proteins"/>
    <property type="match status" value="2"/>
</dbReference>
<dbReference type="InterPro" id="IPR040764">
    <property type="entry name" value="CvfB_WH"/>
</dbReference>
<dbReference type="PANTHER" id="PTHR37296:SF1">
    <property type="entry name" value="CONSERVED VIRULENCE FACTOR B"/>
    <property type="match status" value="1"/>
</dbReference>
<dbReference type="Proteomes" id="UP000012081">
    <property type="component" value="Unassembled WGS sequence"/>
</dbReference>
<feature type="domain" description="S1 motif" evidence="2">
    <location>
        <begin position="197"/>
        <end position="257"/>
    </location>
</feature>
<reference evidence="3 4" key="1">
    <citation type="submission" date="2013-03" db="EMBL/GenBank/DDBJ databases">
        <title>Assembly of a new bacterial strain Brevibacillus borstelensis AK1.</title>
        <authorList>
            <person name="Rajan I."/>
            <person name="PoliReddy D."/>
            <person name="Sugumar T."/>
            <person name="Rathinam K."/>
            <person name="Alqarawi S."/>
            <person name="Khalil A.B."/>
            <person name="Sivakumar N."/>
        </authorList>
    </citation>
    <scope>NUCLEOTIDE SEQUENCE [LARGE SCALE GENOMIC DNA]</scope>
    <source>
        <strain evidence="3 4">AK1</strain>
    </source>
</reference>
<dbReference type="PATRIC" id="fig|1300222.3.peg.4485"/>
<gene>
    <name evidence="3" type="ORF">I532_21325</name>
</gene>
<dbReference type="InterPro" id="IPR048587">
    <property type="entry name" value="CvfB_S1_3rd"/>
</dbReference>
<evidence type="ECO:0000313" key="4">
    <source>
        <dbReference type="Proteomes" id="UP000012081"/>
    </source>
</evidence>
<feature type="region of interest" description="Disordered" evidence="1">
    <location>
        <begin position="1"/>
        <end position="29"/>
    </location>
</feature>
<evidence type="ECO:0000313" key="3">
    <source>
        <dbReference type="EMBL" id="EMT50651.1"/>
    </source>
</evidence>
<dbReference type="InterPro" id="IPR036388">
    <property type="entry name" value="WH-like_DNA-bd_sf"/>
</dbReference>
<dbReference type="AlphaFoldDB" id="M8DUK7"/>
<dbReference type="SUPFAM" id="SSF50249">
    <property type="entry name" value="Nucleic acid-binding proteins"/>
    <property type="match status" value="1"/>
</dbReference>
<dbReference type="PROSITE" id="PS50126">
    <property type="entry name" value="S1"/>
    <property type="match status" value="1"/>
</dbReference>
<dbReference type="GO" id="GO:0003676">
    <property type="term" value="F:nucleic acid binding"/>
    <property type="evidence" value="ECO:0007669"/>
    <property type="project" value="InterPro"/>
</dbReference>
<dbReference type="InterPro" id="IPR003029">
    <property type="entry name" value="S1_domain"/>
</dbReference>
<dbReference type="Pfam" id="PF21543">
    <property type="entry name" value="CvfB_2nd"/>
    <property type="match status" value="1"/>
</dbReference>
<dbReference type="PANTHER" id="PTHR37296">
    <property type="entry name" value="CONSERVED VIRULENCE FACTOR B"/>
    <property type="match status" value="1"/>
</dbReference>
<dbReference type="InterPro" id="IPR039566">
    <property type="entry name" value="CvfB_S1_st"/>
</dbReference>
<protein>
    <recommendedName>
        <fullName evidence="2">S1 motif domain-containing protein</fullName>
    </recommendedName>
</protein>
<evidence type="ECO:0000256" key="1">
    <source>
        <dbReference type="SAM" id="MobiDB-lite"/>
    </source>
</evidence>
<dbReference type="OrthoDB" id="9801597at2"/>
<organism evidence="3 4">
    <name type="scientific">Brevibacillus borstelensis AK1</name>
    <dbReference type="NCBI Taxonomy" id="1300222"/>
    <lineage>
        <taxon>Bacteria</taxon>
        <taxon>Bacillati</taxon>
        <taxon>Bacillota</taxon>
        <taxon>Bacilli</taxon>
        <taxon>Bacillales</taxon>
        <taxon>Paenibacillaceae</taxon>
        <taxon>Brevibacillus</taxon>
    </lineage>
</organism>
<evidence type="ECO:0000259" key="2">
    <source>
        <dbReference type="PROSITE" id="PS50126"/>
    </source>
</evidence>
<dbReference type="Pfam" id="PF17783">
    <property type="entry name" value="WHD_CvfB"/>
    <property type="match status" value="1"/>
</dbReference>
<dbReference type="InterPro" id="IPR014464">
    <property type="entry name" value="CvfB_fam"/>
</dbReference>
<accession>M8DUK7</accession>
<dbReference type="Pfam" id="PF21191">
    <property type="entry name" value="CvfB_1st"/>
    <property type="match status" value="1"/>
</dbReference>
<keyword evidence="4" id="KW-1185">Reference proteome</keyword>
<name>M8DUK7_9BACL</name>
<feature type="compositionally biased region" description="Basic and acidic residues" evidence="1">
    <location>
        <begin position="11"/>
        <end position="28"/>
    </location>
</feature>
<dbReference type="EMBL" id="APBN01000013">
    <property type="protein sequence ID" value="EMT50651.1"/>
    <property type="molecule type" value="Genomic_DNA"/>
</dbReference>
<proteinExistence type="predicted"/>
<dbReference type="Gene3D" id="1.10.10.10">
    <property type="entry name" value="Winged helix-like DNA-binding domain superfamily/Winged helix DNA-binding domain"/>
    <property type="match status" value="1"/>
</dbReference>
<dbReference type="STRING" id="1300222.I532_21325"/>
<comment type="caution">
    <text evidence="3">The sequence shown here is derived from an EMBL/GenBank/DDBJ whole genome shotgun (WGS) entry which is preliminary data.</text>
</comment>